<keyword evidence="8" id="KW-1185">Reference proteome</keyword>
<name>A0ABX8I280_9ASCO</name>
<gene>
    <name evidence="7" type="ORF">CA3LBN_000173</name>
</gene>
<feature type="compositionally biased region" description="Basic and acidic residues" evidence="5">
    <location>
        <begin position="660"/>
        <end position="673"/>
    </location>
</feature>
<reference evidence="7 8" key="1">
    <citation type="submission" date="2021-06" db="EMBL/GenBank/DDBJ databases">
        <title>Candida outbreak in Lebanon.</title>
        <authorList>
            <person name="Finianos M."/>
        </authorList>
    </citation>
    <scope>NUCLEOTIDE SEQUENCE [LARGE SCALE GENOMIC DNA]</scope>
    <source>
        <strain evidence="7">CA3LBN</strain>
    </source>
</reference>
<feature type="region of interest" description="Disordered" evidence="5">
    <location>
        <begin position="466"/>
        <end position="701"/>
    </location>
</feature>
<evidence type="ECO:0000256" key="2">
    <source>
        <dbReference type="ARBA" id="ARBA00022771"/>
    </source>
</evidence>
<evidence type="ECO:0000313" key="8">
    <source>
        <dbReference type="Proteomes" id="UP000825434"/>
    </source>
</evidence>
<evidence type="ECO:0000256" key="4">
    <source>
        <dbReference type="PROSITE-ProRule" id="PRU00091"/>
    </source>
</evidence>
<keyword evidence="1" id="KW-0479">Metal-binding</keyword>
<feature type="compositionally biased region" description="Low complexity" evidence="5">
    <location>
        <begin position="137"/>
        <end position="159"/>
    </location>
</feature>
<feature type="region of interest" description="Disordered" evidence="5">
    <location>
        <begin position="782"/>
        <end position="801"/>
    </location>
</feature>
<feature type="compositionally biased region" description="Low complexity" evidence="5">
    <location>
        <begin position="590"/>
        <end position="601"/>
    </location>
</feature>
<sequence>MSEQTVEFVAETSESLPPFSFSKKPIRSVYNSSGISQILLHHAPDENGPTSKPSLNNINYDEQIRAPRMTSASSHYTHSPKNRPDLAPADVDHEESKPYEPATFDLNAVTRRNSAPLSRNSSSSLLDAYFPSNSPQSGTSHRSGSSSSHTSASESTVRSDSSKIQRALLNLSENTTSTERGNHSDYAARSARHRANGHMVDARGASLQHVYSLKKPLCTPAVLRPPGESELENASEVDSSSPHSEIREYPFQMPVHDEAHDVSTCENSTEPTHEHWRPNSSSEHCTKCFDAFGSFFSPQRKRRHHCRFCGFLYCVNCLFKNKESVSSSSTVHSPSKRSSSSSSNSSGYSVFPSNTSSPASSEHASGVMMDSKARLVVPIFTNLRQDQKSLVNMRQRFKSCKVCKSCGQNYLKLVQALNLRMEKTQDVSVPYAFIENPYSNTDPDSIMPGGALDSSVSSLCSEEAAHVAQSSHQDRRRSSLANNVPSDWTRRLSSNNPFRQSEPQTRNRGASTQSSSSAFEQWVEKNKDLIEDSDEERDQVYERPSFPSSTRTGSDSDVNYGRMSNNPFASAMTGEYRHHRDPPPPPSASRPPTSVSSSQRSKPPRPAKDSKPAPAPPTYEEAAGRNAASREYPQEKSSSRSERPERSERSRRYGNRPQRSRSDSERHRKDYEKKHRSYKSRNKSPKKKSVEPHNSKGLDTIDKLDVSAFFGGRFHHDGPFDACTPHRNKNQKAAPVMAFPADGPNTSMKALPKGANKDSHLYMAFGDSHDRNEIVGSVGAQNGGIQAVPKTNRTSNDPSTMYTPRQNPSVTAFDVHAKAEPIHGPSTAGLGSTTFLDGAPAPRTDDFLNVPSSGLGRKKSLVHRLRKNSGSESNSARTSNDNSDEFTRGTFADEDAQGSSFLRRVKSLKVSRRS</sequence>
<dbReference type="Gene3D" id="3.30.40.10">
    <property type="entry name" value="Zinc/RING finger domain, C3HC4 (zinc finger)"/>
    <property type="match status" value="1"/>
</dbReference>
<feature type="compositionally biased region" description="Low complexity" evidence="5">
    <location>
        <begin position="111"/>
        <end position="126"/>
    </location>
</feature>
<evidence type="ECO:0000256" key="3">
    <source>
        <dbReference type="ARBA" id="ARBA00022833"/>
    </source>
</evidence>
<dbReference type="Pfam" id="PF08316">
    <property type="entry name" value="Pal1"/>
    <property type="match status" value="1"/>
</dbReference>
<dbReference type="InterPro" id="IPR017455">
    <property type="entry name" value="Znf_FYVE-rel"/>
</dbReference>
<dbReference type="InterPro" id="IPR011011">
    <property type="entry name" value="Znf_FYVE_PHD"/>
</dbReference>
<evidence type="ECO:0000259" key="6">
    <source>
        <dbReference type="PROSITE" id="PS50178"/>
    </source>
</evidence>
<evidence type="ECO:0000313" key="7">
    <source>
        <dbReference type="EMBL" id="QWU85955.1"/>
    </source>
</evidence>
<feature type="region of interest" description="Disordered" evidence="5">
    <location>
        <begin position="41"/>
        <end position="163"/>
    </location>
</feature>
<keyword evidence="3" id="KW-0862">Zinc</keyword>
<accession>A0ABX8I280</accession>
<evidence type="ECO:0000256" key="5">
    <source>
        <dbReference type="SAM" id="MobiDB-lite"/>
    </source>
</evidence>
<feature type="compositionally biased region" description="Low complexity" evidence="5">
    <location>
        <begin position="326"/>
        <end position="353"/>
    </location>
</feature>
<feature type="region of interest" description="Disordered" evidence="5">
    <location>
        <begin position="1"/>
        <end position="25"/>
    </location>
</feature>
<organism evidence="7 8">
    <name type="scientific">Candidozyma haemuli</name>
    <dbReference type="NCBI Taxonomy" id="45357"/>
    <lineage>
        <taxon>Eukaryota</taxon>
        <taxon>Fungi</taxon>
        <taxon>Dikarya</taxon>
        <taxon>Ascomycota</taxon>
        <taxon>Saccharomycotina</taxon>
        <taxon>Pichiomycetes</taxon>
        <taxon>Metschnikowiaceae</taxon>
        <taxon>Candidozyma</taxon>
    </lineage>
</organism>
<dbReference type="PANTHER" id="PTHR28307:SF2">
    <property type="entry name" value="PROTEIN PAL1"/>
    <property type="match status" value="1"/>
</dbReference>
<dbReference type="InterPro" id="IPR013226">
    <property type="entry name" value="Pal1"/>
</dbReference>
<proteinExistence type="predicted"/>
<feature type="compositionally biased region" description="Basic and acidic residues" evidence="5">
    <location>
        <begin position="688"/>
        <end position="701"/>
    </location>
</feature>
<dbReference type="SUPFAM" id="SSF57903">
    <property type="entry name" value="FYVE/PHD zinc finger"/>
    <property type="match status" value="1"/>
</dbReference>
<feature type="compositionally biased region" description="Polar residues" evidence="5">
    <location>
        <begin position="70"/>
        <end position="79"/>
    </location>
</feature>
<dbReference type="EMBL" id="CP076661">
    <property type="protein sequence ID" value="QWU85955.1"/>
    <property type="molecule type" value="Genomic_DNA"/>
</dbReference>
<dbReference type="Proteomes" id="UP000825434">
    <property type="component" value="Chromosome 1"/>
</dbReference>
<protein>
    <recommendedName>
        <fullName evidence="6">FYVE-type domain-containing protein</fullName>
    </recommendedName>
</protein>
<feature type="compositionally biased region" description="Polar residues" evidence="5">
    <location>
        <begin position="354"/>
        <end position="363"/>
    </location>
</feature>
<feature type="domain" description="FYVE-type" evidence="6">
    <location>
        <begin position="279"/>
        <end position="317"/>
    </location>
</feature>
<feature type="compositionally biased region" description="Basic and acidic residues" evidence="5">
    <location>
        <begin position="632"/>
        <end position="651"/>
    </location>
</feature>
<feature type="compositionally biased region" description="Basic residues" evidence="5">
    <location>
        <begin position="674"/>
        <end position="687"/>
    </location>
</feature>
<dbReference type="PROSITE" id="PS50178">
    <property type="entry name" value="ZF_FYVE"/>
    <property type="match status" value="1"/>
</dbReference>
<feature type="compositionally biased region" description="Polar residues" evidence="5">
    <location>
        <begin position="48"/>
        <end position="60"/>
    </location>
</feature>
<dbReference type="InterPro" id="IPR013083">
    <property type="entry name" value="Znf_RING/FYVE/PHD"/>
</dbReference>
<evidence type="ECO:0000256" key="1">
    <source>
        <dbReference type="ARBA" id="ARBA00022723"/>
    </source>
</evidence>
<feature type="compositionally biased region" description="Polar residues" evidence="5">
    <location>
        <begin position="479"/>
        <end position="519"/>
    </location>
</feature>
<feature type="compositionally biased region" description="Polar residues" evidence="5">
    <location>
        <begin position="546"/>
        <end position="568"/>
    </location>
</feature>
<keyword evidence="2 4" id="KW-0863">Zinc-finger</keyword>
<dbReference type="PANTHER" id="PTHR28307">
    <property type="entry name" value="PROTEIN PAL1"/>
    <property type="match status" value="1"/>
</dbReference>
<feature type="compositionally biased region" description="Basic residues" evidence="5">
    <location>
        <begin position="856"/>
        <end position="867"/>
    </location>
</feature>
<feature type="region of interest" description="Disordered" evidence="5">
    <location>
        <begin position="846"/>
        <end position="898"/>
    </location>
</feature>
<feature type="region of interest" description="Disordered" evidence="5">
    <location>
        <begin position="326"/>
        <end position="365"/>
    </location>
</feature>
<feature type="compositionally biased region" description="Polar residues" evidence="5">
    <location>
        <begin position="868"/>
        <end position="881"/>
    </location>
</feature>